<accession>F2WLM3</accession>
<dbReference type="EMBL" id="HQ113105">
    <property type="protein sequence ID" value="AEA07146.1"/>
    <property type="molecule type" value="Genomic_DNA"/>
</dbReference>
<name>F2WLM3_9VIRU</name>
<dbReference type="KEGG" id="vg:10399878"/>
<keyword evidence="2" id="KW-1185">Reference proteome</keyword>
<dbReference type="OrthoDB" id="28993at10239"/>
<evidence type="ECO:0000313" key="1">
    <source>
        <dbReference type="EMBL" id="AEA07146.1"/>
    </source>
</evidence>
<reference evidence="1 2" key="1">
    <citation type="journal article" date="2011" name="Environ. Microbiol.">
        <title>Lausannevirus, a giant amoebal virus encoding histone doublets.</title>
        <authorList>
            <person name="Thomas V."/>
            <person name="Bertelli C."/>
            <person name="Collyn F."/>
            <person name="Casson N."/>
            <person name="Telenti A."/>
            <person name="Goesmann A."/>
            <person name="Croxatto A."/>
            <person name="Greub G."/>
        </authorList>
    </citation>
    <scope>NUCLEOTIDE SEQUENCE [LARGE SCALE GENOMIC DNA]</scope>
    <source>
        <strain evidence="1">7715</strain>
    </source>
</reference>
<organism evidence="1 2">
    <name type="scientific">Lausannevirus</name>
    <dbReference type="NCBI Taxonomy" id="999883"/>
    <lineage>
        <taxon>Viruses</taxon>
        <taxon>Varidnaviria</taxon>
        <taxon>Bamfordvirae</taxon>
        <taxon>Nucleocytoviricota</taxon>
        <taxon>Megaviricetes</taxon>
        <taxon>Pimascovirales</taxon>
        <taxon>Pimascovirales incertae sedis</taxon>
        <taxon>Marseilleviridae</taxon>
        <taxon>Losannavirus</taxon>
        <taxon>Losannavirus lausannense</taxon>
    </lineage>
</organism>
<dbReference type="Proteomes" id="UP000203366">
    <property type="component" value="Segment"/>
</dbReference>
<evidence type="ECO:0000313" key="2">
    <source>
        <dbReference type="Proteomes" id="UP000203366"/>
    </source>
</evidence>
<dbReference type="GeneID" id="10399878"/>
<proteinExistence type="predicted"/>
<protein>
    <submittedName>
        <fullName evidence="1">Uncharacterized protein</fullName>
    </submittedName>
</protein>
<gene>
    <name evidence="1" type="ORF">LAU_0295</name>
</gene>
<sequence length="54" mass="6361">MNKWSLTVVSEDARLCVSRHRGKEVAMFQKSGKLSEPPKEFLIYVSLWRHIFPK</sequence>
<dbReference type="RefSeq" id="YP_004347258.1">
    <property type="nucleotide sequence ID" value="NC_015326.1"/>
</dbReference>